<dbReference type="NCBIfam" id="TIGR02632">
    <property type="entry name" value="RhaD_aldol-ADH"/>
    <property type="match status" value="1"/>
</dbReference>
<comment type="similarity">
    <text evidence="1">Belongs to the short-chain dehydrogenases/reductases (SDR) family.</text>
</comment>
<dbReference type="SMART" id="SM01007">
    <property type="entry name" value="Aldolase_II"/>
    <property type="match status" value="1"/>
</dbReference>
<dbReference type="PRINTS" id="PR00081">
    <property type="entry name" value="GDHRDH"/>
</dbReference>
<evidence type="ECO:0000256" key="2">
    <source>
        <dbReference type="ARBA" id="ARBA00023002"/>
    </source>
</evidence>
<keyword evidence="3" id="KW-0175">Coiled coil</keyword>
<dbReference type="InterPro" id="IPR002347">
    <property type="entry name" value="SDR_fam"/>
</dbReference>
<dbReference type="OrthoDB" id="9774430at2"/>
<feature type="domain" description="Class II aldolase/adducin N-terminal" evidence="4">
    <location>
        <begin position="20"/>
        <end position="219"/>
    </location>
</feature>
<dbReference type="InterPro" id="IPR001303">
    <property type="entry name" value="Aldolase_II/adducin_N"/>
</dbReference>
<gene>
    <name evidence="5" type="ORF">AZI98_15990</name>
</gene>
<dbReference type="InterPro" id="IPR036409">
    <property type="entry name" value="Aldolase_II/adducin_N_sf"/>
</dbReference>
<organism evidence="5 6">
    <name type="scientific">Aeribacillus pallidus</name>
    <dbReference type="NCBI Taxonomy" id="33936"/>
    <lineage>
        <taxon>Bacteria</taxon>
        <taxon>Bacillati</taxon>
        <taxon>Bacillota</taxon>
        <taxon>Bacilli</taxon>
        <taxon>Bacillales</taxon>
        <taxon>Bacillaceae</taxon>
        <taxon>Aeribacillus</taxon>
    </lineage>
</organism>
<dbReference type="NCBIfam" id="NF006189">
    <property type="entry name" value="PRK08324.1-3"/>
    <property type="match status" value="1"/>
</dbReference>
<dbReference type="EMBL" id="LWBR01000065">
    <property type="protein sequence ID" value="KZN95124.1"/>
    <property type="molecule type" value="Genomic_DNA"/>
</dbReference>
<dbReference type="Gene3D" id="3.40.225.10">
    <property type="entry name" value="Class II aldolase/adducin N-terminal domain"/>
    <property type="match status" value="1"/>
</dbReference>
<name>A0A165WMW4_9BACI</name>
<evidence type="ECO:0000259" key="4">
    <source>
        <dbReference type="SMART" id="SM01007"/>
    </source>
</evidence>
<comment type="caution">
    <text evidence="5">The sequence shown here is derived from an EMBL/GenBank/DDBJ whole genome shotgun (WGS) entry which is preliminary data.</text>
</comment>
<dbReference type="NCBIfam" id="NF006190">
    <property type="entry name" value="PRK08324.1-4"/>
    <property type="match status" value="1"/>
</dbReference>
<dbReference type="AlphaFoldDB" id="A0A165WMW4"/>
<proteinExistence type="inferred from homology"/>
<feature type="coiled-coil region" evidence="3">
    <location>
        <begin position="454"/>
        <end position="481"/>
    </location>
</feature>
<evidence type="ECO:0000256" key="1">
    <source>
        <dbReference type="ARBA" id="ARBA00006484"/>
    </source>
</evidence>
<keyword evidence="6" id="KW-1185">Reference proteome</keyword>
<keyword evidence="2" id="KW-0560">Oxidoreductase</keyword>
<dbReference type="Proteomes" id="UP000076476">
    <property type="component" value="Unassembled WGS sequence"/>
</dbReference>
<evidence type="ECO:0000256" key="3">
    <source>
        <dbReference type="SAM" id="Coils"/>
    </source>
</evidence>
<dbReference type="GO" id="GO:0016491">
    <property type="term" value="F:oxidoreductase activity"/>
    <property type="evidence" value="ECO:0007669"/>
    <property type="project" value="UniProtKB-KW"/>
</dbReference>
<reference evidence="5 6" key="1">
    <citation type="submission" date="2016-04" db="EMBL/GenBank/DDBJ databases">
        <title>Draft genome sequence of Aeribacillus pallidus 8m3 from petroleum reservoir.</title>
        <authorList>
            <person name="Poltaraus A.B."/>
            <person name="Nazina T.N."/>
            <person name="Tourova T.P."/>
            <person name="Malakho S.M."/>
            <person name="Korshunova A.V."/>
            <person name="Sokolova D.S."/>
        </authorList>
    </citation>
    <scope>NUCLEOTIDE SEQUENCE [LARGE SCALE GENOMIC DNA]</scope>
    <source>
        <strain evidence="5 6">8m3</strain>
    </source>
</reference>
<accession>A0A165WMW4</accession>
<dbReference type="FunFam" id="3.40.50.720:FF:000084">
    <property type="entry name" value="Short-chain dehydrogenase reductase"/>
    <property type="match status" value="1"/>
</dbReference>
<sequence>MVKSLWDSEKAKKLSEGLEQLVYRSNLIGADRAVCNWGGGNTSMKTIESDFRGREIEVMWVKGSGSDLATMKAHNFTGLKLEDIRPLIERDEMSDEEMVAYLSHCMIDHKHPRPSIETLLHAFLPFKHVDHTHPDAIISICCADNGKQIAEEIYGNRFVWVPYVRPGFTLSKMIAEGVKNNPNAELVLMEKHGLVTWGDTSEECYAKTISIINEAENYIKERIDEEKAFGGLKYKALSKDERKEILAEILPVIRGAVSDERKMILTWDDGEDVLQFVDSRNAKELSQIGAACPDHLVHTKRVPLYIEWDPQTENKEQLKEKIKEGVSNYKKDYKAYFERNKNEGDKMFEAAPRVILIPGIGMVNTGKNEKMSRISGALYHRAIAVMKGTDALGKFVSLNENESYNVEYWPLELYKLTLAPPEAEFSRKVAFVTGGAGGIGSATCRRLASEGAHVVIADLNIEGAEEKAKEINEKYGEKRAIAVKMDVTKEEEVQAAFKEAALAFGGVDIIVNNAGLATSSPFDETTLQEWNLNMNVLGTGYFLVAREAFKQMKAQGIGGNMVFVGSKNSIYAGKNAAAYSAAKALETHLARCIAAEGGQYGIRVNSVLPDAVLQGSAIWDSKWREERARAYGISPDELEDYYKKRTTLLVNVYPEDIAEAIAFFASSKAEKTTGCMITVDGGVPAAFTR</sequence>
<dbReference type="GO" id="GO:0008206">
    <property type="term" value="P:bile acid metabolic process"/>
    <property type="evidence" value="ECO:0007669"/>
    <property type="project" value="UniProtKB-ARBA"/>
</dbReference>
<dbReference type="PANTHER" id="PTHR43669">
    <property type="entry name" value="5-KETO-D-GLUCONATE 5-REDUCTASE"/>
    <property type="match status" value="1"/>
</dbReference>
<dbReference type="Gene3D" id="3.40.50.720">
    <property type="entry name" value="NAD(P)-binding Rossmann-like Domain"/>
    <property type="match status" value="1"/>
</dbReference>
<dbReference type="InterPro" id="IPR013454">
    <property type="entry name" value="Bifunc_RhaD/ADH"/>
</dbReference>
<dbReference type="STRING" id="33936.AZI98_15990"/>
<dbReference type="Pfam" id="PF13561">
    <property type="entry name" value="adh_short_C2"/>
    <property type="match status" value="1"/>
</dbReference>
<evidence type="ECO:0000313" key="6">
    <source>
        <dbReference type="Proteomes" id="UP000076476"/>
    </source>
</evidence>
<dbReference type="RefSeq" id="WP_063389253.1">
    <property type="nucleotide sequence ID" value="NZ_LWBR01000065.1"/>
</dbReference>
<dbReference type="PANTHER" id="PTHR43669:SF8">
    <property type="entry name" value="SHORT-CHAIN TYPE DEHYDROGENASE_REDUCTASE-RELATED"/>
    <property type="match status" value="1"/>
</dbReference>
<protein>
    <submittedName>
        <fullName evidence="5">Short-chain dehydrogenase</fullName>
    </submittedName>
</protein>
<dbReference type="CDD" id="cd08943">
    <property type="entry name" value="R1PA_ADH_SDR_c"/>
    <property type="match status" value="1"/>
</dbReference>
<dbReference type="SUPFAM" id="SSF51735">
    <property type="entry name" value="NAD(P)-binding Rossmann-fold domains"/>
    <property type="match status" value="1"/>
</dbReference>
<dbReference type="Pfam" id="PF00596">
    <property type="entry name" value="Aldolase_II"/>
    <property type="match status" value="1"/>
</dbReference>
<evidence type="ECO:0000313" key="5">
    <source>
        <dbReference type="EMBL" id="KZN95124.1"/>
    </source>
</evidence>
<dbReference type="SUPFAM" id="SSF53639">
    <property type="entry name" value="AraD/HMP-PK domain-like"/>
    <property type="match status" value="1"/>
</dbReference>
<dbReference type="InterPro" id="IPR036291">
    <property type="entry name" value="NAD(P)-bd_dom_sf"/>
</dbReference>